<feature type="domain" description="Histidine-specific methyltransferase SAM-dependent" evidence="3">
    <location>
        <begin position="18"/>
        <end position="320"/>
    </location>
</feature>
<dbReference type="InterPro" id="IPR035094">
    <property type="entry name" value="EgtD"/>
</dbReference>
<dbReference type="PANTHER" id="PTHR43397:SF1">
    <property type="entry name" value="ERGOTHIONEINE BIOSYNTHESIS PROTEIN 1"/>
    <property type="match status" value="1"/>
</dbReference>
<dbReference type="InterPro" id="IPR029063">
    <property type="entry name" value="SAM-dependent_MTases_sf"/>
</dbReference>
<dbReference type="GO" id="GO:0052706">
    <property type="term" value="F:L-histidine N(alpha)-methyltransferase activity"/>
    <property type="evidence" value="ECO:0007669"/>
    <property type="project" value="UniProtKB-EC"/>
</dbReference>
<protein>
    <submittedName>
        <fullName evidence="4">L-histidine N-alpha-methyltransferase</fullName>
        <ecNumber evidence="4">2.1.1.44</ecNumber>
    </submittedName>
</protein>
<evidence type="ECO:0000313" key="5">
    <source>
        <dbReference type="Proteomes" id="UP001235712"/>
    </source>
</evidence>
<dbReference type="Gene3D" id="3.40.50.150">
    <property type="entry name" value="Vaccinia Virus protein VP39"/>
    <property type="match status" value="1"/>
</dbReference>
<dbReference type="InterPro" id="IPR017804">
    <property type="entry name" value="MeTrfase_EgtD-like"/>
</dbReference>
<evidence type="ECO:0000256" key="2">
    <source>
        <dbReference type="ARBA" id="ARBA00022679"/>
    </source>
</evidence>
<keyword evidence="2 4" id="KW-0808">Transferase</keyword>
<proteinExistence type="predicted"/>
<dbReference type="RefSeq" id="WP_307242365.1">
    <property type="nucleotide sequence ID" value="NZ_JAUSQZ010000001.1"/>
</dbReference>
<dbReference type="Pfam" id="PF10017">
    <property type="entry name" value="Methyltransf_33"/>
    <property type="match status" value="1"/>
</dbReference>
<dbReference type="InterPro" id="IPR019257">
    <property type="entry name" value="MeTrfase_dom"/>
</dbReference>
<comment type="caution">
    <text evidence="4">The sequence shown here is derived from an EMBL/GenBank/DDBJ whole genome shotgun (WGS) entry which is preliminary data.</text>
</comment>
<keyword evidence="1 4" id="KW-0489">Methyltransferase</keyword>
<dbReference type="PIRSF" id="PIRSF018005">
    <property type="entry name" value="UCP018005"/>
    <property type="match status" value="1"/>
</dbReference>
<dbReference type="EMBL" id="JAUSQZ010000001">
    <property type="protein sequence ID" value="MDP9826962.1"/>
    <property type="molecule type" value="Genomic_DNA"/>
</dbReference>
<name>A0ABT9P2Q4_9ACTN</name>
<dbReference type="EC" id="2.1.1.44" evidence="4"/>
<dbReference type="SUPFAM" id="SSF53335">
    <property type="entry name" value="S-adenosyl-L-methionine-dependent methyltransferases"/>
    <property type="match status" value="1"/>
</dbReference>
<organism evidence="4 5">
    <name type="scientific">Kineosporia succinea</name>
    <dbReference type="NCBI Taxonomy" id="84632"/>
    <lineage>
        <taxon>Bacteria</taxon>
        <taxon>Bacillati</taxon>
        <taxon>Actinomycetota</taxon>
        <taxon>Actinomycetes</taxon>
        <taxon>Kineosporiales</taxon>
        <taxon>Kineosporiaceae</taxon>
        <taxon>Kineosporia</taxon>
    </lineage>
</organism>
<evidence type="ECO:0000256" key="1">
    <source>
        <dbReference type="ARBA" id="ARBA00022603"/>
    </source>
</evidence>
<keyword evidence="5" id="KW-1185">Reference proteome</keyword>
<sequence length="322" mass="35794">MDYRFTDLLPEDFTDEALRDDVRRGLAATPKSLPPKWFYDKTGSELFEEITRLPEYYPTRSERAILMRDASAIAGRSGARHLVELGSGSAEKATILLAPLLGDETVYTAVDVSESALRGAAADLLVTYPGLRVEAVRADFEQHLTQVLRDGRDRKLVAFLGGTIGNLTPHQRGGFLRAVREGLGEGDSFLLGADLVKSPAELVPAYDDAAGVTAAFDLNLLQVLNDRLGADFDARAFEHRAVWNGEQEWIEMRLRARDDLVVRFGHLDLTVAFARGEELRTEISAKFTRARLENELGQQGFGNDGWWTDPDGRFSLSLWRPV</sequence>
<evidence type="ECO:0000313" key="4">
    <source>
        <dbReference type="EMBL" id="MDP9826962.1"/>
    </source>
</evidence>
<reference evidence="4 5" key="1">
    <citation type="submission" date="2023-07" db="EMBL/GenBank/DDBJ databases">
        <title>Sequencing the genomes of 1000 actinobacteria strains.</title>
        <authorList>
            <person name="Klenk H.-P."/>
        </authorList>
    </citation>
    <scope>NUCLEOTIDE SEQUENCE [LARGE SCALE GENOMIC DNA]</scope>
    <source>
        <strain evidence="4 5">DSM 44388</strain>
    </source>
</reference>
<dbReference type="NCBIfam" id="TIGR03438">
    <property type="entry name" value="egtD_ergothio"/>
    <property type="match status" value="1"/>
</dbReference>
<evidence type="ECO:0000259" key="3">
    <source>
        <dbReference type="Pfam" id="PF10017"/>
    </source>
</evidence>
<dbReference type="InterPro" id="IPR051128">
    <property type="entry name" value="EgtD_Methyltrsf_superfamily"/>
</dbReference>
<dbReference type="PANTHER" id="PTHR43397">
    <property type="entry name" value="ERGOTHIONEINE BIOSYNTHESIS PROTEIN 1"/>
    <property type="match status" value="1"/>
</dbReference>
<gene>
    <name evidence="4" type="ORF">J2S57_002711</name>
</gene>
<dbReference type="GO" id="GO:0032259">
    <property type="term" value="P:methylation"/>
    <property type="evidence" value="ECO:0007669"/>
    <property type="project" value="UniProtKB-KW"/>
</dbReference>
<dbReference type="Proteomes" id="UP001235712">
    <property type="component" value="Unassembled WGS sequence"/>
</dbReference>
<accession>A0ABT9P2Q4</accession>